<protein>
    <recommendedName>
        <fullName evidence="13">Mitochondrial ornithine transporter 1</fullName>
    </recommendedName>
</protein>
<comment type="similarity">
    <text evidence="2 10">Belongs to the mitochondrial carrier (TC 2.A.29) family.</text>
</comment>
<evidence type="ECO:0000256" key="8">
    <source>
        <dbReference type="ARBA" id="ARBA00023136"/>
    </source>
</evidence>
<dbReference type="PANTHER" id="PTHR45624:SF12">
    <property type="entry name" value="MITOCHONDRIAL ORNITHINE TRANSPORTER 1"/>
    <property type="match status" value="1"/>
</dbReference>
<keyword evidence="12" id="KW-1185">Reference proteome</keyword>
<dbReference type="Proteomes" id="UP001620645">
    <property type="component" value="Unassembled WGS sequence"/>
</dbReference>
<dbReference type="InterPro" id="IPR018108">
    <property type="entry name" value="MCP_transmembrane"/>
</dbReference>
<keyword evidence="4 9" id="KW-0812">Transmembrane</keyword>
<reference evidence="11 12" key="1">
    <citation type="submission" date="2024-10" db="EMBL/GenBank/DDBJ databases">
        <authorList>
            <person name="Kim D."/>
        </authorList>
    </citation>
    <scope>NUCLEOTIDE SEQUENCE [LARGE SCALE GENOMIC DNA]</scope>
    <source>
        <strain evidence="11">Taebaek</strain>
    </source>
</reference>
<proteinExistence type="inferred from homology"/>
<keyword evidence="6" id="KW-1133">Transmembrane helix</keyword>
<dbReference type="EMBL" id="JBICCN010000232">
    <property type="protein sequence ID" value="KAL3085288.1"/>
    <property type="molecule type" value="Genomic_DNA"/>
</dbReference>
<evidence type="ECO:0000256" key="3">
    <source>
        <dbReference type="ARBA" id="ARBA00022448"/>
    </source>
</evidence>
<evidence type="ECO:0000256" key="10">
    <source>
        <dbReference type="RuleBase" id="RU000488"/>
    </source>
</evidence>
<evidence type="ECO:0000256" key="5">
    <source>
        <dbReference type="ARBA" id="ARBA00022737"/>
    </source>
</evidence>
<accession>A0ABD2J001</accession>
<keyword evidence="8 9" id="KW-0472">Membrane</keyword>
<evidence type="ECO:0008006" key="13">
    <source>
        <dbReference type="Google" id="ProtNLM"/>
    </source>
</evidence>
<keyword evidence="5" id="KW-0677">Repeat</keyword>
<evidence type="ECO:0000256" key="7">
    <source>
        <dbReference type="ARBA" id="ARBA00023128"/>
    </source>
</evidence>
<dbReference type="FunFam" id="1.50.40.10:FF:000146">
    <property type="entry name" value="Uncharacterized protein, isoform B"/>
    <property type="match status" value="1"/>
</dbReference>
<keyword evidence="3 10" id="KW-0813">Transport</keyword>
<evidence type="ECO:0000256" key="1">
    <source>
        <dbReference type="ARBA" id="ARBA00004225"/>
    </source>
</evidence>
<dbReference type="SUPFAM" id="SSF103506">
    <property type="entry name" value="Mitochondrial carrier"/>
    <property type="match status" value="1"/>
</dbReference>
<evidence type="ECO:0000313" key="12">
    <source>
        <dbReference type="Proteomes" id="UP001620645"/>
    </source>
</evidence>
<organism evidence="11 12">
    <name type="scientific">Heterodera schachtii</name>
    <name type="common">Sugarbeet cyst nematode worm</name>
    <name type="synonym">Tylenchus schachtii</name>
    <dbReference type="NCBI Taxonomy" id="97005"/>
    <lineage>
        <taxon>Eukaryota</taxon>
        <taxon>Metazoa</taxon>
        <taxon>Ecdysozoa</taxon>
        <taxon>Nematoda</taxon>
        <taxon>Chromadorea</taxon>
        <taxon>Rhabditida</taxon>
        <taxon>Tylenchina</taxon>
        <taxon>Tylenchomorpha</taxon>
        <taxon>Tylenchoidea</taxon>
        <taxon>Heteroderidae</taxon>
        <taxon>Heteroderinae</taxon>
        <taxon>Heterodera</taxon>
    </lineage>
</organism>
<gene>
    <name evidence="11" type="ORF">niasHS_010357</name>
</gene>
<evidence type="ECO:0000256" key="4">
    <source>
        <dbReference type="ARBA" id="ARBA00022692"/>
    </source>
</evidence>
<dbReference type="PANTHER" id="PTHR45624">
    <property type="entry name" value="MITOCHONDRIAL BASIC AMINO ACIDS TRANSPORTER-RELATED"/>
    <property type="match status" value="1"/>
</dbReference>
<evidence type="ECO:0000256" key="6">
    <source>
        <dbReference type="ARBA" id="ARBA00022989"/>
    </source>
</evidence>
<feature type="repeat" description="Solcar" evidence="9">
    <location>
        <begin position="224"/>
        <end position="306"/>
    </location>
</feature>
<feature type="repeat" description="Solcar" evidence="9">
    <location>
        <begin position="28"/>
        <end position="112"/>
    </location>
</feature>
<comment type="subcellular location">
    <subcellularLocation>
        <location evidence="1">Mitochondrion membrane</location>
        <topology evidence="1">Multi-pass membrane protein</topology>
    </subcellularLocation>
</comment>
<dbReference type="AlphaFoldDB" id="A0ABD2J001"/>
<dbReference type="GO" id="GO:0031966">
    <property type="term" value="C:mitochondrial membrane"/>
    <property type="evidence" value="ECO:0007669"/>
    <property type="project" value="UniProtKB-SubCell"/>
</dbReference>
<name>A0ABD2J001_HETSC</name>
<keyword evidence="7" id="KW-0496">Mitochondrion</keyword>
<dbReference type="Gene3D" id="1.50.40.10">
    <property type="entry name" value="Mitochondrial carrier domain"/>
    <property type="match status" value="1"/>
</dbReference>
<evidence type="ECO:0000256" key="2">
    <source>
        <dbReference type="ARBA" id="ARBA00006375"/>
    </source>
</evidence>
<comment type="caution">
    <text evidence="11">The sequence shown here is derived from an EMBL/GenBank/DDBJ whole genome shotgun (WGS) entry which is preliminary data.</text>
</comment>
<evidence type="ECO:0000256" key="9">
    <source>
        <dbReference type="PROSITE-ProRule" id="PRU00282"/>
    </source>
</evidence>
<dbReference type="PROSITE" id="PS50920">
    <property type="entry name" value="SOLCAR"/>
    <property type="match status" value="3"/>
</dbReference>
<dbReference type="InterPro" id="IPR050567">
    <property type="entry name" value="Mitochondrial_Carrier"/>
</dbReference>
<sequence>MKDKSSAEAATVPINSALTDTAHISHLKDGVIDFVAGTAGGVATVYTAQPLDTVKVKMQTFPALYGNWVRCLRRTFRAEGVRGLYAGTVPALAANVAENAVLFTSYGFCQKLVARLTGCGSTKEMSPLGNATAGSFAAVFAALVLCPTELVKCKLQAQTELGAGAHKTPTAVCVEMYRSNGLRAFFNGLAPTMAREIPGYFCFFGAYELSRTMLRPDGSAKEEIGIARTALSGAFGGIALWTAIFPVDVVKSRMQITGEQNSTQLFLRIVKQEGVSALYKGLFPTLIRTCFASAALFITYENTKHLLHAI</sequence>
<evidence type="ECO:0000313" key="11">
    <source>
        <dbReference type="EMBL" id="KAL3085288.1"/>
    </source>
</evidence>
<dbReference type="InterPro" id="IPR023395">
    <property type="entry name" value="MCP_dom_sf"/>
</dbReference>
<dbReference type="Pfam" id="PF00153">
    <property type="entry name" value="Mito_carr"/>
    <property type="match status" value="3"/>
</dbReference>
<feature type="repeat" description="Solcar" evidence="9">
    <location>
        <begin position="125"/>
        <end position="213"/>
    </location>
</feature>